<reference evidence="3" key="1">
    <citation type="submission" date="2021-02" db="EMBL/GenBank/DDBJ databases">
        <authorList>
            <person name="Nowell W R."/>
        </authorList>
    </citation>
    <scope>NUCLEOTIDE SEQUENCE</scope>
</reference>
<dbReference type="AlphaFoldDB" id="A0A821GG63"/>
<evidence type="ECO:0000256" key="1">
    <source>
        <dbReference type="SAM" id="Coils"/>
    </source>
</evidence>
<comment type="caution">
    <text evidence="3">The sequence shown here is derived from an EMBL/GenBank/DDBJ whole genome shotgun (WGS) entry which is preliminary data.</text>
</comment>
<feature type="coiled-coil region" evidence="1">
    <location>
        <begin position="32"/>
        <end position="59"/>
    </location>
</feature>
<sequence length="82" mass="8823">LSSKQGGFIFSLPALLAAGTAIGSLASGAATIAKTINEKKAKDKELKEMERHNKEIEGKGLFLKRNPCQSGKGLYLRSYRNA</sequence>
<dbReference type="Proteomes" id="UP000663866">
    <property type="component" value="Unassembled WGS sequence"/>
</dbReference>
<evidence type="ECO:0000313" key="3">
    <source>
        <dbReference type="EMBL" id="CAF4668484.1"/>
    </source>
</evidence>
<keyword evidence="2" id="KW-0732">Signal</keyword>
<name>A0A821GG63_9BILA</name>
<gene>
    <name evidence="3" type="ORF">OVN521_LOCUS47339</name>
</gene>
<evidence type="ECO:0000256" key="2">
    <source>
        <dbReference type="SAM" id="SignalP"/>
    </source>
</evidence>
<proteinExistence type="predicted"/>
<organism evidence="3 4">
    <name type="scientific">Rotaria magnacalcarata</name>
    <dbReference type="NCBI Taxonomy" id="392030"/>
    <lineage>
        <taxon>Eukaryota</taxon>
        <taxon>Metazoa</taxon>
        <taxon>Spiralia</taxon>
        <taxon>Gnathifera</taxon>
        <taxon>Rotifera</taxon>
        <taxon>Eurotatoria</taxon>
        <taxon>Bdelloidea</taxon>
        <taxon>Philodinida</taxon>
        <taxon>Philodinidae</taxon>
        <taxon>Rotaria</taxon>
    </lineage>
</organism>
<keyword evidence="1" id="KW-0175">Coiled coil</keyword>
<protein>
    <submittedName>
        <fullName evidence="3">Uncharacterized protein</fullName>
    </submittedName>
</protein>
<keyword evidence="4" id="KW-1185">Reference proteome</keyword>
<dbReference type="EMBL" id="CAJOBG010091775">
    <property type="protein sequence ID" value="CAF4668484.1"/>
    <property type="molecule type" value="Genomic_DNA"/>
</dbReference>
<feature type="non-terminal residue" evidence="3">
    <location>
        <position position="1"/>
    </location>
</feature>
<accession>A0A821GG63</accession>
<feature type="signal peptide" evidence="2">
    <location>
        <begin position="1"/>
        <end position="21"/>
    </location>
</feature>
<evidence type="ECO:0000313" key="4">
    <source>
        <dbReference type="Proteomes" id="UP000663866"/>
    </source>
</evidence>
<feature type="chain" id="PRO_5032715239" evidence="2">
    <location>
        <begin position="22"/>
        <end position="82"/>
    </location>
</feature>